<protein>
    <submittedName>
        <fullName evidence="2">Uncharacterized protein</fullName>
    </submittedName>
</protein>
<dbReference type="AlphaFoldDB" id="A0AAE3GEB7"/>
<evidence type="ECO:0000313" key="3">
    <source>
        <dbReference type="Proteomes" id="UP001206128"/>
    </source>
</evidence>
<reference evidence="2" key="1">
    <citation type="submission" date="2022-06" db="EMBL/GenBank/DDBJ databases">
        <title>Genomic Encyclopedia of Archaeal and Bacterial Type Strains, Phase II (KMG-II): from individual species to whole genera.</title>
        <authorList>
            <person name="Goeker M."/>
        </authorList>
    </citation>
    <scope>NUCLEOTIDE SEQUENCE</scope>
    <source>
        <strain evidence="2">DSM 43935</strain>
    </source>
</reference>
<feature type="region of interest" description="Disordered" evidence="1">
    <location>
        <begin position="1"/>
        <end position="29"/>
    </location>
</feature>
<dbReference type="EMBL" id="JAMTCK010000005">
    <property type="protein sequence ID" value="MCP2165734.1"/>
    <property type="molecule type" value="Genomic_DNA"/>
</dbReference>
<sequence length="55" mass="5965">MSRLPLAQLALPQPMPLPELPPSTSGMPTLEMSTLEMSTLGMPTLGMPTRWMSIP</sequence>
<dbReference type="Proteomes" id="UP001206128">
    <property type="component" value="Unassembled WGS sequence"/>
</dbReference>
<accession>A0AAE3GEB7</accession>
<comment type="caution">
    <text evidence="2">The sequence shown here is derived from an EMBL/GenBank/DDBJ whole genome shotgun (WGS) entry which is preliminary data.</text>
</comment>
<proteinExistence type="predicted"/>
<feature type="compositionally biased region" description="Low complexity" evidence="1">
    <location>
        <begin position="1"/>
        <end position="12"/>
    </location>
</feature>
<evidence type="ECO:0000256" key="1">
    <source>
        <dbReference type="SAM" id="MobiDB-lite"/>
    </source>
</evidence>
<keyword evidence="3" id="KW-1185">Reference proteome</keyword>
<gene>
    <name evidence="2" type="ORF">LX83_002592</name>
</gene>
<name>A0AAE3GEB7_9PSEU</name>
<organism evidence="2 3">
    <name type="scientific">Goodfellowiella coeruleoviolacea</name>
    <dbReference type="NCBI Taxonomy" id="334858"/>
    <lineage>
        <taxon>Bacteria</taxon>
        <taxon>Bacillati</taxon>
        <taxon>Actinomycetota</taxon>
        <taxon>Actinomycetes</taxon>
        <taxon>Pseudonocardiales</taxon>
        <taxon>Pseudonocardiaceae</taxon>
        <taxon>Goodfellowiella</taxon>
    </lineage>
</organism>
<evidence type="ECO:0000313" key="2">
    <source>
        <dbReference type="EMBL" id="MCP2165734.1"/>
    </source>
</evidence>